<dbReference type="GO" id="GO:0004252">
    <property type="term" value="F:serine-type endopeptidase activity"/>
    <property type="evidence" value="ECO:0007669"/>
    <property type="project" value="InterPro"/>
</dbReference>
<keyword evidence="2 6" id="KW-0732">Signal</keyword>
<feature type="chain" id="PRO_5017995055" description="Peptidase S1 domain-containing protein" evidence="6">
    <location>
        <begin position="22"/>
        <end position="275"/>
    </location>
</feature>
<dbReference type="Pfam" id="PF00089">
    <property type="entry name" value="Trypsin"/>
    <property type="match status" value="1"/>
</dbReference>
<keyword evidence="9" id="KW-1185">Reference proteome</keyword>
<reference evidence="8" key="2">
    <citation type="submission" date="2025-08" db="UniProtKB">
        <authorList>
            <consortium name="Ensembl"/>
        </authorList>
    </citation>
    <scope>IDENTIFICATION</scope>
</reference>
<name>A0A3P8U3Z2_AMPPE</name>
<feature type="domain" description="Peptidase S1" evidence="7">
    <location>
        <begin position="28"/>
        <end position="266"/>
    </location>
</feature>
<sequence>MAFCKLLPVLVLIYNTEGVLGAEVRSSIIGGENAAKGSWPWMVHINMTTADRMQKWRCGGTLVSSGWVLTAAQCLEERRQPSLRRSMVWVGSLHLQKESVRYMAIDTVVRHPYYQAGSNGYVNDIALIKLKKKVLFSKDVAPVSLPSVDDAFDSSSECWITGWGQIGNGVPLPDPETLQQLKIPIMSQATCKASYPQLTSDMLCAGVSSGGKGACKGDSGGPLVCRTARGFVQVGIMSSDGCGLPDRPGVYTRVSKYLRFINDYIKQSEEASAEV</sequence>
<keyword evidence="1" id="KW-0645">Protease</keyword>
<reference evidence="8 9" key="1">
    <citation type="submission" date="2018-03" db="EMBL/GenBank/DDBJ databases">
        <title>Finding Nemo's genes: A chromosome-scale reference assembly of the genome of the orange clownfish Amphiprion percula.</title>
        <authorList>
            <person name="Lehmann R."/>
        </authorList>
    </citation>
    <scope>NUCLEOTIDE SEQUENCE</scope>
</reference>
<evidence type="ECO:0000256" key="6">
    <source>
        <dbReference type="SAM" id="SignalP"/>
    </source>
</evidence>
<evidence type="ECO:0000313" key="9">
    <source>
        <dbReference type="Proteomes" id="UP000265080"/>
    </source>
</evidence>
<dbReference type="OMA" id="GMPSERY"/>
<evidence type="ECO:0000256" key="2">
    <source>
        <dbReference type="ARBA" id="ARBA00022729"/>
    </source>
</evidence>
<dbReference type="InterPro" id="IPR001254">
    <property type="entry name" value="Trypsin_dom"/>
</dbReference>
<dbReference type="SUPFAM" id="SSF50494">
    <property type="entry name" value="Trypsin-like serine proteases"/>
    <property type="match status" value="1"/>
</dbReference>
<dbReference type="GO" id="GO:0006508">
    <property type="term" value="P:proteolysis"/>
    <property type="evidence" value="ECO:0007669"/>
    <property type="project" value="UniProtKB-KW"/>
</dbReference>
<dbReference type="PANTHER" id="PTHR24252:SF7">
    <property type="entry name" value="HYALIN"/>
    <property type="match status" value="1"/>
</dbReference>
<evidence type="ECO:0000313" key="8">
    <source>
        <dbReference type="Ensembl" id="ENSAPEP00000030017.1"/>
    </source>
</evidence>
<dbReference type="PRINTS" id="PR00722">
    <property type="entry name" value="CHYMOTRYPSIN"/>
</dbReference>
<organism evidence="8 9">
    <name type="scientific">Amphiprion percula</name>
    <name type="common">Orange clownfish</name>
    <name type="synonym">Lutjanus percula</name>
    <dbReference type="NCBI Taxonomy" id="161767"/>
    <lineage>
        <taxon>Eukaryota</taxon>
        <taxon>Metazoa</taxon>
        <taxon>Chordata</taxon>
        <taxon>Craniata</taxon>
        <taxon>Vertebrata</taxon>
        <taxon>Euteleostomi</taxon>
        <taxon>Actinopterygii</taxon>
        <taxon>Neopterygii</taxon>
        <taxon>Teleostei</taxon>
        <taxon>Neoteleostei</taxon>
        <taxon>Acanthomorphata</taxon>
        <taxon>Ovalentaria</taxon>
        <taxon>Pomacentridae</taxon>
        <taxon>Amphiprion</taxon>
    </lineage>
</organism>
<protein>
    <recommendedName>
        <fullName evidence="7">Peptidase S1 domain-containing protein</fullName>
    </recommendedName>
</protein>
<dbReference type="InterPro" id="IPR033116">
    <property type="entry name" value="TRYPSIN_SER"/>
</dbReference>
<feature type="signal peptide" evidence="6">
    <location>
        <begin position="1"/>
        <end position="21"/>
    </location>
</feature>
<keyword evidence="5" id="KW-1015">Disulfide bond</keyword>
<evidence type="ECO:0000259" key="7">
    <source>
        <dbReference type="PROSITE" id="PS50240"/>
    </source>
</evidence>
<dbReference type="PANTHER" id="PTHR24252">
    <property type="entry name" value="ACROSIN-RELATED"/>
    <property type="match status" value="1"/>
</dbReference>
<keyword evidence="4" id="KW-0720">Serine protease</keyword>
<dbReference type="InterPro" id="IPR009003">
    <property type="entry name" value="Peptidase_S1_PA"/>
</dbReference>
<keyword evidence="3" id="KW-0378">Hydrolase</keyword>
<dbReference type="GeneTree" id="ENSGT00940000155138"/>
<dbReference type="Proteomes" id="UP000265080">
    <property type="component" value="Chromosome 14"/>
</dbReference>
<evidence type="ECO:0000256" key="1">
    <source>
        <dbReference type="ARBA" id="ARBA00022670"/>
    </source>
</evidence>
<dbReference type="InterPro" id="IPR001314">
    <property type="entry name" value="Peptidase_S1A"/>
</dbReference>
<dbReference type="FunFam" id="2.40.10.10:FF:000024">
    <property type="entry name" value="Serine protease 53"/>
    <property type="match status" value="1"/>
</dbReference>
<evidence type="ECO:0000256" key="3">
    <source>
        <dbReference type="ARBA" id="ARBA00022801"/>
    </source>
</evidence>
<dbReference type="PROSITE" id="PS00135">
    <property type="entry name" value="TRYPSIN_SER"/>
    <property type="match status" value="1"/>
</dbReference>
<dbReference type="Ensembl" id="ENSAPET00000030820.1">
    <property type="protein sequence ID" value="ENSAPEP00000030017.1"/>
    <property type="gene ID" value="ENSAPEG00000021344.1"/>
</dbReference>
<dbReference type="STRING" id="161767.ENSAPEP00000030017"/>
<dbReference type="PROSITE" id="PS50240">
    <property type="entry name" value="TRYPSIN_DOM"/>
    <property type="match status" value="1"/>
</dbReference>
<dbReference type="Gene3D" id="2.40.10.10">
    <property type="entry name" value="Trypsin-like serine proteases"/>
    <property type="match status" value="1"/>
</dbReference>
<dbReference type="InterPro" id="IPR043504">
    <property type="entry name" value="Peptidase_S1_PA_chymotrypsin"/>
</dbReference>
<dbReference type="AlphaFoldDB" id="A0A3P8U3Z2"/>
<proteinExistence type="predicted"/>
<evidence type="ECO:0000256" key="5">
    <source>
        <dbReference type="ARBA" id="ARBA00023157"/>
    </source>
</evidence>
<dbReference type="CDD" id="cd00190">
    <property type="entry name" value="Tryp_SPc"/>
    <property type="match status" value="1"/>
</dbReference>
<dbReference type="SMART" id="SM00020">
    <property type="entry name" value="Tryp_SPc"/>
    <property type="match status" value="1"/>
</dbReference>
<evidence type="ECO:0000256" key="4">
    <source>
        <dbReference type="ARBA" id="ARBA00022825"/>
    </source>
</evidence>
<accession>A0A3P8U3Z2</accession>
<reference evidence="8" key="3">
    <citation type="submission" date="2025-09" db="UniProtKB">
        <authorList>
            <consortium name="Ensembl"/>
        </authorList>
    </citation>
    <scope>IDENTIFICATION</scope>
</reference>